<dbReference type="PROSITE" id="PS50859">
    <property type="entry name" value="LONGIN"/>
    <property type="match status" value="1"/>
</dbReference>
<dbReference type="Gene3D" id="3.30.450.50">
    <property type="entry name" value="Longin domain"/>
    <property type="match status" value="1"/>
</dbReference>
<feature type="repeat" description="WD" evidence="4">
    <location>
        <begin position="265"/>
        <end position="299"/>
    </location>
</feature>
<dbReference type="EMBL" id="KZ994184">
    <property type="protein sequence ID" value="RKO93578.1"/>
    <property type="molecule type" value="Genomic_DNA"/>
</dbReference>
<evidence type="ECO:0000256" key="1">
    <source>
        <dbReference type="ARBA" id="ARBA00008025"/>
    </source>
</evidence>
<accession>A0A4P9WPB9</accession>
<dbReference type="Pfam" id="PF13774">
    <property type="entry name" value="Longin"/>
    <property type="match status" value="1"/>
</dbReference>
<sequence length="555" mass="60591">MPIVYGLISRGAIVLAEHATTTGNFTTVTQHILEKIPEGDSKMTYVYDRYLFHYIQRNNIIYLCLADDTFGRRIPFTFLEDMSRRFEGLYGERAQTAIAYGLNEYSKTIAEQMDRHVAEYDIENSSVLGGVSLRVKRGMQFLFLSPFLLKLTHGDFPALPPHSEKALKRIEQTARPLSAVLHPTSNSSAQFLMTSTTAQKLKLYNCETLMCRRTVLAPCYGGNIRGLEVVPGGGCDRYLAFRTDDKVVGLIKLPLDGNPYRTMGLIAHPGSISNLVATFDGSHILTAGGPDGVVNMWSLTPGPFDAQIVLGGTGIEPFLNMLDPSGAGETGAFYREMEDYFYYAQLRSQGEDATKNRQIEETVNLSEVPSIMQAMGYYPSAQEIDDMINEVKYSGWNDGDGVLANSMTFEDLIKSKELTEPDILSALAHAARLDPGNPPARGPAPPPLLSTSEVPRAGLVSLLQQYGETFSASDFDDAFRSLLSTEAPPFDGKLPERFRAGDFIETVLGLVGAAPPAVETSRDGKELKGVMGEIALSADSSRSSSARTQAVAGRG</sequence>
<dbReference type="Gene3D" id="2.130.10.10">
    <property type="entry name" value="YVTN repeat-like/Quinoprotein amine dehydrogenase"/>
    <property type="match status" value="1"/>
</dbReference>
<evidence type="ECO:0000256" key="4">
    <source>
        <dbReference type="PROSITE-ProRule" id="PRU00221"/>
    </source>
</evidence>
<evidence type="ECO:0000313" key="7">
    <source>
        <dbReference type="Proteomes" id="UP000269721"/>
    </source>
</evidence>
<reference evidence="7" key="1">
    <citation type="journal article" date="2018" name="Nat. Microbiol.">
        <title>Leveraging single-cell genomics to expand the fungal tree of life.</title>
        <authorList>
            <person name="Ahrendt S.R."/>
            <person name="Quandt C.A."/>
            <person name="Ciobanu D."/>
            <person name="Clum A."/>
            <person name="Salamov A."/>
            <person name="Andreopoulos B."/>
            <person name="Cheng J.F."/>
            <person name="Woyke T."/>
            <person name="Pelin A."/>
            <person name="Henrissat B."/>
            <person name="Reynolds N.K."/>
            <person name="Benny G.L."/>
            <person name="Smith M.E."/>
            <person name="James T.Y."/>
            <person name="Grigoriev I.V."/>
        </authorList>
    </citation>
    <scope>NUCLEOTIDE SEQUENCE [LARGE SCALE GENOMIC DNA]</scope>
</reference>
<dbReference type="InterPro" id="IPR015943">
    <property type="entry name" value="WD40/YVTN_repeat-like_dom_sf"/>
</dbReference>
<evidence type="ECO:0000256" key="3">
    <source>
        <dbReference type="ARBA" id="ARBA00046280"/>
    </source>
</evidence>
<dbReference type="InterPro" id="IPR011012">
    <property type="entry name" value="Longin-like_dom_sf"/>
</dbReference>
<keyword evidence="4" id="KW-0853">WD repeat</keyword>
<dbReference type="CDD" id="cd14824">
    <property type="entry name" value="Longin"/>
    <property type="match status" value="1"/>
</dbReference>
<dbReference type="InterPro" id="IPR010908">
    <property type="entry name" value="Longin_dom"/>
</dbReference>
<dbReference type="FunFam" id="3.30.450.50:FF:000015">
    <property type="entry name" value="Synaptobrevin 2 isoform 1"/>
    <property type="match status" value="1"/>
</dbReference>
<protein>
    <recommendedName>
        <fullName evidence="5">Longin domain-containing protein</fullName>
    </recommendedName>
</protein>
<dbReference type="PANTHER" id="PTHR21136:SF168">
    <property type="entry name" value="VESICLE-ASSOCIATED MEMBRANE PROTEIN 9"/>
    <property type="match status" value="1"/>
</dbReference>
<dbReference type="OrthoDB" id="6252103at2759"/>
<dbReference type="SUPFAM" id="SSF64356">
    <property type="entry name" value="SNARE-like"/>
    <property type="match status" value="1"/>
</dbReference>
<dbReference type="SMART" id="SM01270">
    <property type="entry name" value="Longin"/>
    <property type="match status" value="1"/>
</dbReference>
<dbReference type="InterPro" id="IPR051097">
    <property type="entry name" value="Synaptobrevin-like_transport"/>
</dbReference>
<comment type="similarity">
    <text evidence="1">Belongs to the synaptobrevin family.</text>
</comment>
<feature type="domain" description="Longin" evidence="5">
    <location>
        <begin position="7"/>
        <end position="109"/>
    </location>
</feature>
<keyword evidence="7" id="KW-1185">Reference proteome</keyword>
<dbReference type="AlphaFoldDB" id="A0A4P9WPB9"/>
<dbReference type="Proteomes" id="UP000269721">
    <property type="component" value="Unassembled WGS sequence"/>
</dbReference>
<organism evidence="6 7">
    <name type="scientific">Blyttiomyces helicus</name>
    <dbReference type="NCBI Taxonomy" id="388810"/>
    <lineage>
        <taxon>Eukaryota</taxon>
        <taxon>Fungi</taxon>
        <taxon>Fungi incertae sedis</taxon>
        <taxon>Chytridiomycota</taxon>
        <taxon>Chytridiomycota incertae sedis</taxon>
        <taxon>Chytridiomycetes</taxon>
        <taxon>Chytridiomycetes incertae sedis</taxon>
        <taxon>Blyttiomyces</taxon>
    </lineage>
</organism>
<dbReference type="InterPro" id="IPR036322">
    <property type="entry name" value="WD40_repeat_dom_sf"/>
</dbReference>
<proteinExistence type="inferred from homology"/>
<evidence type="ECO:0000256" key="2">
    <source>
        <dbReference type="ARBA" id="ARBA00023136"/>
    </source>
</evidence>
<dbReference type="GO" id="GO:0012505">
    <property type="term" value="C:endomembrane system"/>
    <property type="evidence" value="ECO:0007669"/>
    <property type="project" value="UniProtKB-SubCell"/>
</dbReference>
<gene>
    <name evidence="6" type="ORF">BDK51DRAFT_31536</name>
</gene>
<evidence type="ECO:0000259" key="5">
    <source>
        <dbReference type="PROSITE" id="PS50859"/>
    </source>
</evidence>
<keyword evidence="2" id="KW-0472">Membrane</keyword>
<evidence type="ECO:0000313" key="6">
    <source>
        <dbReference type="EMBL" id="RKO93578.1"/>
    </source>
</evidence>
<dbReference type="SUPFAM" id="SSF50978">
    <property type="entry name" value="WD40 repeat-like"/>
    <property type="match status" value="1"/>
</dbReference>
<dbReference type="InterPro" id="IPR001680">
    <property type="entry name" value="WD40_rpt"/>
</dbReference>
<dbReference type="PROSITE" id="PS50082">
    <property type="entry name" value="WD_REPEATS_2"/>
    <property type="match status" value="1"/>
</dbReference>
<dbReference type="PANTHER" id="PTHR21136">
    <property type="entry name" value="SNARE PROTEINS"/>
    <property type="match status" value="1"/>
</dbReference>
<name>A0A4P9WPB9_9FUNG</name>
<comment type="subcellular location">
    <subcellularLocation>
        <location evidence="3">Endomembrane system</location>
        <topology evidence="3">Single-pass type IV membrane protein</topology>
    </subcellularLocation>
</comment>